<dbReference type="PANTHER" id="PTHR35129:SF5">
    <property type="entry name" value="GUANINE NUCLEOTIDE-BINDING PROTEIN SUBUNIT GAMMA 2"/>
    <property type="match status" value="1"/>
</dbReference>
<keyword evidence="5" id="KW-0807">Transducer</keyword>
<evidence type="ECO:0000256" key="3">
    <source>
        <dbReference type="ARBA" id="ARBA00023054"/>
    </source>
</evidence>
<feature type="region of interest" description="Disordered" evidence="6">
    <location>
        <begin position="20"/>
        <end position="43"/>
    </location>
</feature>
<evidence type="ECO:0000256" key="6">
    <source>
        <dbReference type="SAM" id="MobiDB-lite"/>
    </source>
</evidence>
<comment type="caution">
    <text evidence="8">The sequence shown here is derived from an EMBL/GenBank/DDBJ whole genome shotgun (WGS) entry which is preliminary data.</text>
</comment>
<evidence type="ECO:0000256" key="2">
    <source>
        <dbReference type="ARBA" id="ARBA00022475"/>
    </source>
</evidence>
<keyword evidence="3" id="KW-0175">Coiled coil</keyword>
<evidence type="ECO:0000256" key="1">
    <source>
        <dbReference type="ARBA" id="ARBA00004236"/>
    </source>
</evidence>
<dbReference type="Proteomes" id="UP000607653">
    <property type="component" value="Unassembled WGS sequence"/>
</dbReference>
<dbReference type="PANTHER" id="PTHR35129">
    <property type="entry name" value="GUANINE NUCLEOTIDE-BINDING PROTEIN SUBUNIT GAMMA 1"/>
    <property type="match status" value="1"/>
</dbReference>
<protein>
    <recommendedName>
        <fullName evidence="7">G protein gamma domain-containing protein</fullName>
    </recommendedName>
</protein>
<comment type="subcellular location">
    <subcellularLocation>
        <location evidence="1">Cell membrane</location>
    </subcellularLocation>
</comment>
<proteinExistence type="predicted"/>
<keyword evidence="9" id="KW-1185">Reference proteome</keyword>
<keyword evidence="4" id="KW-0472">Membrane</keyword>
<evidence type="ECO:0000259" key="7">
    <source>
        <dbReference type="SMART" id="SM01224"/>
    </source>
</evidence>
<dbReference type="InterPro" id="IPR045878">
    <property type="entry name" value="GG1/2"/>
</dbReference>
<evidence type="ECO:0000313" key="9">
    <source>
        <dbReference type="Proteomes" id="UP000607653"/>
    </source>
</evidence>
<gene>
    <name evidence="8" type="ORF">HUJ06_013010</name>
</gene>
<evidence type="ECO:0000256" key="4">
    <source>
        <dbReference type="ARBA" id="ARBA00023136"/>
    </source>
</evidence>
<dbReference type="GO" id="GO:0007165">
    <property type="term" value="P:signal transduction"/>
    <property type="evidence" value="ECO:0007669"/>
    <property type="project" value="UniProtKB-KW"/>
</dbReference>
<dbReference type="SMART" id="SM01224">
    <property type="entry name" value="G_gamma"/>
    <property type="match status" value="1"/>
</dbReference>
<organism evidence="8 9">
    <name type="scientific">Nelumbo nucifera</name>
    <name type="common">Sacred lotus</name>
    <dbReference type="NCBI Taxonomy" id="4432"/>
    <lineage>
        <taxon>Eukaryota</taxon>
        <taxon>Viridiplantae</taxon>
        <taxon>Streptophyta</taxon>
        <taxon>Embryophyta</taxon>
        <taxon>Tracheophyta</taxon>
        <taxon>Spermatophyta</taxon>
        <taxon>Magnoliopsida</taxon>
        <taxon>Proteales</taxon>
        <taxon>Nelumbonaceae</taxon>
        <taxon>Nelumbo</taxon>
    </lineage>
</organism>
<dbReference type="EMBL" id="DUZY01000005">
    <property type="protein sequence ID" value="DAD38688.1"/>
    <property type="molecule type" value="Genomic_DNA"/>
</dbReference>
<feature type="domain" description="G protein gamma" evidence="7">
    <location>
        <begin position="59"/>
        <end position="132"/>
    </location>
</feature>
<name>A0A822ZAZ0_NELNU</name>
<reference evidence="8 9" key="1">
    <citation type="journal article" date="2020" name="Mol. Biol. Evol.">
        <title>Distinct Expression and Methylation Patterns for Genes with Different Fates following a Single Whole-Genome Duplication in Flowering Plants.</title>
        <authorList>
            <person name="Shi T."/>
            <person name="Rahmani R.S."/>
            <person name="Gugger P.F."/>
            <person name="Wang M."/>
            <person name="Li H."/>
            <person name="Zhang Y."/>
            <person name="Li Z."/>
            <person name="Wang Q."/>
            <person name="Van de Peer Y."/>
            <person name="Marchal K."/>
            <person name="Chen J."/>
        </authorList>
    </citation>
    <scope>NUCLEOTIDE SEQUENCE [LARGE SCALE GENOMIC DNA]</scope>
    <source>
        <tissue evidence="8">Leaf</tissue>
    </source>
</reference>
<accession>A0A822ZAZ0</accession>
<keyword evidence="2" id="KW-1003">Cell membrane</keyword>
<sequence>MWVITHKGLGFFSRQEVLPGPAMEEEQPSSSSSPLATVAKKPNSRLPVVQDSYLGKHRMAAAITRLEHQIQIIQKELQELDTMDPSSTSCKEVISSVENVPDALLPITRGPIDTSWDRWFRGTHNSRSHKRWI</sequence>
<evidence type="ECO:0000256" key="5">
    <source>
        <dbReference type="ARBA" id="ARBA00023224"/>
    </source>
</evidence>
<dbReference type="AlphaFoldDB" id="A0A822ZAZ0"/>
<dbReference type="GO" id="GO:0005886">
    <property type="term" value="C:plasma membrane"/>
    <property type="evidence" value="ECO:0007669"/>
    <property type="project" value="UniProtKB-SubCell"/>
</dbReference>
<evidence type="ECO:0000313" key="8">
    <source>
        <dbReference type="EMBL" id="DAD38688.1"/>
    </source>
</evidence>
<dbReference type="InterPro" id="IPR015898">
    <property type="entry name" value="G-protein_gamma-like_dom"/>
</dbReference>